<evidence type="ECO:0000259" key="2">
    <source>
        <dbReference type="Pfam" id="PF17965"/>
    </source>
</evidence>
<dbReference type="KEGG" id="wdi:H9L19_07745"/>
<dbReference type="Proteomes" id="UP000515800">
    <property type="component" value="Chromosome"/>
</dbReference>
<proteinExistence type="predicted"/>
<accession>A0A7G9T571</accession>
<feature type="domain" description="Mub B2-like" evidence="3">
    <location>
        <begin position="157"/>
        <end position="255"/>
    </location>
</feature>
<name>A0A7G9T571_9LACO</name>
<keyword evidence="1" id="KW-0812">Transmembrane</keyword>
<feature type="transmembrane region" description="Helical" evidence="1">
    <location>
        <begin position="305"/>
        <end position="324"/>
    </location>
</feature>
<dbReference type="Gene3D" id="2.60.40.4300">
    <property type="match status" value="1"/>
</dbReference>
<evidence type="ECO:0000313" key="4">
    <source>
        <dbReference type="EMBL" id="QNN75246.1"/>
    </source>
</evidence>
<sequence>MKFTQNTKQIVVGSLMVSMMSGMMLNSQGEILASSQIHQNNEVKNTTRDTVKVGKAEVTFIDDTTGALLYVETVIGPVGNQCDYLAVYPINAYMAQGYRLVSNDFPDDGIVYTEKTQQYTVHLEHAVTVIDPEHPQVPGEPINPEYPEGVKWPEGVDEQGLTDTVKETIHYLYDDGSIAAPNQVNEIKFTHQMTIDNVTGAIVQDQGWQGQPQDSFGAVQSPDIPGYTPDYTQIDTIQHVKHDSEDIDKTIIYSKPVDNNHQTDTKPTVSEKEQVVQFKHAGEQETSNPVALPQTGQDNHWQTSIYLLLSLVMSLAIVWIMPWLKKSK</sequence>
<keyword evidence="5" id="KW-1185">Reference proteome</keyword>
<protein>
    <recommendedName>
        <fullName evidence="6">MucBP domain-containing protein</fullName>
    </recommendedName>
</protein>
<evidence type="ECO:0000259" key="3">
    <source>
        <dbReference type="Pfam" id="PF17966"/>
    </source>
</evidence>
<evidence type="ECO:0000256" key="1">
    <source>
        <dbReference type="SAM" id="Phobius"/>
    </source>
</evidence>
<organism evidence="4 5">
    <name type="scientific">Weissella diestrammenae</name>
    <dbReference type="NCBI Taxonomy" id="1162633"/>
    <lineage>
        <taxon>Bacteria</taxon>
        <taxon>Bacillati</taxon>
        <taxon>Bacillota</taxon>
        <taxon>Bacilli</taxon>
        <taxon>Lactobacillales</taxon>
        <taxon>Lactobacillaceae</taxon>
        <taxon>Weissella</taxon>
    </lineage>
</organism>
<reference evidence="4 5" key="1">
    <citation type="submission" date="2020-08" db="EMBL/GenBank/DDBJ databases">
        <title>Genome sequence of Weissella diestrammenae KACC 16890T.</title>
        <authorList>
            <person name="Hyun D.-W."/>
            <person name="Bae J.-W."/>
        </authorList>
    </citation>
    <scope>NUCLEOTIDE SEQUENCE [LARGE SCALE GENOMIC DNA]</scope>
    <source>
        <strain evidence="4 5">KACC 16890</strain>
    </source>
</reference>
<dbReference type="RefSeq" id="WP_187529080.1">
    <property type="nucleotide sequence ID" value="NZ_CP060724.1"/>
</dbReference>
<keyword evidence="1" id="KW-0472">Membrane</keyword>
<keyword evidence="1" id="KW-1133">Transmembrane helix</keyword>
<dbReference type="AlphaFoldDB" id="A0A7G9T571"/>
<dbReference type="EMBL" id="CP060724">
    <property type="protein sequence ID" value="QNN75246.1"/>
    <property type="molecule type" value="Genomic_DNA"/>
</dbReference>
<feature type="domain" description="Mucin binding" evidence="2">
    <location>
        <begin position="55"/>
        <end position="125"/>
    </location>
</feature>
<dbReference type="InterPro" id="IPR041558">
    <property type="entry name" value="MucBP_2"/>
</dbReference>
<evidence type="ECO:0008006" key="6">
    <source>
        <dbReference type="Google" id="ProtNLM"/>
    </source>
</evidence>
<evidence type="ECO:0000313" key="5">
    <source>
        <dbReference type="Proteomes" id="UP000515800"/>
    </source>
</evidence>
<dbReference type="Pfam" id="PF17966">
    <property type="entry name" value="Muc_B2"/>
    <property type="match status" value="1"/>
</dbReference>
<gene>
    <name evidence="4" type="ORF">H9L19_07745</name>
</gene>
<dbReference type="InterPro" id="IPR041495">
    <property type="entry name" value="Mub_B2"/>
</dbReference>
<dbReference type="Gene3D" id="3.10.20.470">
    <property type="match status" value="1"/>
</dbReference>
<dbReference type="Pfam" id="PF17965">
    <property type="entry name" value="MucBP_2"/>
    <property type="match status" value="1"/>
</dbReference>